<evidence type="ECO:0000256" key="6">
    <source>
        <dbReference type="ARBA" id="ARBA00023136"/>
    </source>
</evidence>
<evidence type="ECO:0000259" key="9">
    <source>
        <dbReference type="Pfam" id="PF00924"/>
    </source>
</evidence>
<keyword evidence="5 8" id="KW-1133">Transmembrane helix</keyword>
<evidence type="ECO:0000256" key="4">
    <source>
        <dbReference type="ARBA" id="ARBA00022692"/>
    </source>
</evidence>
<dbReference type="GO" id="GO:0005886">
    <property type="term" value="C:plasma membrane"/>
    <property type="evidence" value="ECO:0007669"/>
    <property type="project" value="UniProtKB-SubCell"/>
</dbReference>
<feature type="transmembrane region" description="Helical" evidence="8">
    <location>
        <begin position="44"/>
        <end position="63"/>
    </location>
</feature>
<dbReference type="InterPro" id="IPR045275">
    <property type="entry name" value="MscS_archaea/bacteria_type"/>
</dbReference>
<evidence type="ECO:0000256" key="3">
    <source>
        <dbReference type="ARBA" id="ARBA00022475"/>
    </source>
</evidence>
<dbReference type="InterPro" id="IPR006685">
    <property type="entry name" value="MscS_channel_2nd"/>
</dbReference>
<evidence type="ECO:0000259" key="10">
    <source>
        <dbReference type="Pfam" id="PF21082"/>
    </source>
</evidence>
<dbReference type="PANTHER" id="PTHR30221:SF18">
    <property type="entry name" value="SLL0590 PROTEIN"/>
    <property type="match status" value="1"/>
</dbReference>
<feature type="domain" description="Mechanosensitive ion channel MscS" evidence="9">
    <location>
        <begin position="94"/>
        <end position="155"/>
    </location>
</feature>
<evidence type="ECO:0000256" key="8">
    <source>
        <dbReference type="SAM" id="Phobius"/>
    </source>
</evidence>
<dbReference type="SUPFAM" id="SSF50182">
    <property type="entry name" value="Sm-like ribonucleoproteins"/>
    <property type="match status" value="1"/>
</dbReference>
<proteinExistence type="inferred from homology"/>
<dbReference type="EMBL" id="FQZE01000026">
    <property type="protein sequence ID" value="SHJ69761.1"/>
    <property type="molecule type" value="Genomic_DNA"/>
</dbReference>
<keyword evidence="6 8" id="KW-0472">Membrane</keyword>
<feature type="transmembrane region" description="Helical" evidence="8">
    <location>
        <begin position="15"/>
        <end position="32"/>
    </location>
</feature>
<dbReference type="PANTHER" id="PTHR30221">
    <property type="entry name" value="SMALL-CONDUCTANCE MECHANOSENSITIVE CHANNEL"/>
    <property type="match status" value="1"/>
</dbReference>
<feature type="coiled-coil region" evidence="7">
    <location>
        <begin position="288"/>
        <end position="355"/>
    </location>
</feature>
<dbReference type="InterPro" id="IPR010920">
    <property type="entry name" value="LSM_dom_sf"/>
</dbReference>
<dbReference type="OrthoDB" id="9809206at2"/>
<evidence type="ECO:0000256" key="2">
    <source>
        <dbReference type="ARBA" id="ARBA00008017"/>
    </source>
</evidence>
<evidence type="ECO:0000256" key="7">
    <source>
        <dbReference type="SAM" id="Coils"/>
    </source>
</evidence>
<dbReference type="Proteomes" id="UP000184050">
    <property type="component" value="Unassembled WGS sequence"/>
</dbReference>
<evidence type="ECO:0000256" key="1">
    <source>
        <dbReference type="ARBA" id="ARBA00004651"/>
    </source>
</evidence>
<sequence>MEHIFNILKSLAEPGSILLLLILLLVLNNYIFSRLSSVTSRGNVTKNSISLFLVLVGTLALILTLPIESELKGQILSFLGIIISATIALSSTTLLGNLIAGIMNNSMKRFRNGDLIKIDKMEGRVTKKSIFHTEIQLEDSNFITIPNLYIASNPVKLTRKTNTVISTSVSLGYDVSRTKIEEALKEAATEANLTDPYVYITNLGDFSVVYQIHGFLEDSSKFYSTRSLLNAKVMDLLHKKGIEIVSPTFMNQRRVEEKEFIPKVAAQKETPVEKETPEELIFDEAIKSEKIEKKKDKLIEIEKHLEDQKDKLKEEKDKKIIDKIKLSIDKLEQQKKQIEKNIEEQEKKAKNDNSNK</sequence>
<keyword evidence="4 8" id="KW-0812">Transmembrane</keyword>
<dbReference type="STRING" id="1168035.SAMN05444280_12675"/>
<accession>A0A1M6LEW0</accession>
<keyword evidence="12" id="KW-1185">Reference proteome</keyword>
<reference evidence="11 12" key="1">
    <citation type="submission" date="2016-11" db="EMBL/GenBank/DDBJ databases">
        <authorList>
            <person name="Jaros S."/>
            <person name="Januszkiewicz K."/>
            <person name="Wedrychowicz H."/>
        </authorList>
    </citation>
    <scope>NUCLEOTIDE SEQUENCE [LARGE SCALE GENOMIC DNA]</scope>
    <source>
        <strain evidence="11 12">DSM 27063</strain>
    </source>
</reference>
<protein>
    <submittedName>
        <fullName evidence="11">Mechanosensitive ion channel</fullName>
    </submittedName>
</protein>
<organism evidence="11 12">
    <name type="scientific">Tangfeifania diversioriginum</name>
    <dbReference type="NCBI Taxonomy" id="1168035"/>
    <lineage>
        <taxon>Bacteria</taxon>
        <taxon>Pseudomonadati</taxon>
        <taxon>Bacteroidota</taxon>
        <taxon>Bacteroidia</taxon>
        <taxon>Marinilabiliales</taxon>
        <taxon>Prolixibacteraceae</taxon>
        <taxon>Tangfeifania</taxon>
    </lineage>
</organism>
<evidence type="ECO:0000313" key="12">
    <source>
        <dbReference type="Proteomes" id="UP000184050"/>
    </source>
</evidence>
<gene>
    <name evidence="11" type="ORF">SAMN05444280_12675</name>
</gene>
<dbReference type="Gene3D" id="2.30.30.60">
    <property type="match status" value="1"/>
</dbReference>
<dbReference type="AlphaFoldDB" id="A0A1M6LEW0"/>
<feature type="transmembrane region" description="Helical" evidence="8">
    <location>
        <begin position="75"/>
        <end position="102"/>
    </location>
</feature>
<name>A0A1M6LEW0_9BACT</name>
<keyword evidence="3" id="KW-1003">Cell membrane</keyword>
<dbReference type="InterPro" id="IPR049278">
    <property type="entry name" value="MS_channel_C"/>
</dbReference>
<comment type="subcellular location">
    <subcellularLocation>
        <location evidence="1">Cell membrane</location>
        <topology evidence="1">Multi-pass membrane protein</topology>
    </subcellularLocation>
</comment>
<comment type="similarity">
    <text evidence="2">Belongs to the MscS (TC 1.A.23) family.</text>
</comment>
<dbReference type="GO" id="GO:0008381">
    <property type="term" value="F:mechanosensitive monoatomic ion channel activity"/>
    <property type="evidence" value="ECO:0007669"/>
    <property type="project" value="InterPro"/>
</dbReference>
<keyword evidence="7" id="KW-0175">Coiled coil</keyword>
<dbReference type="Pfam" id="PF00924">
    <property type="entry name" value="MS_channel_2nd"/>
    <property type="match status" value="1"/>
</dbReference>
<dbReference type="InterPro" id="IPR023408">
    <property type="entry name" value="MscS_beta-dom_sf"/>
</dbReference>
<evidence type="ECO:0000256" key="5">
    <source>
        <dbReference type="ARBA" id="ARBA00022989"/>
    </source>
</evidence>
<dbReference type="RefSeq" id="WP_073171589.1">
    <property type="nucleotide sequence ID" value="NZ_FQZE01000026.1"/>
</dbReference>
<dbReference type="SUPFAM" id="SSF82689">
    <property type="entry name" value="Mechanosensitive channel protein MscS (YggB), C-terminal domain"/>
    <property type="match status" value="1"/>
</dbReference>
<dbReference type="Pfam" id="PF21082">
    <property type="entry name" value="MS_channel_3rd"/>
    <property type="match status" value="1"/>
</dbReference>
<dbReference type="InterPro" id="IPR011066">
    <property type="entry name" value="MscS_channel_C_sf"/>
</dbReference>
<evidence type="ECO:0000313" key="11">
    <source>
        <dbReference type="EMBL" id="SHJ69761.1"/>
    </source>
</evidence>
<feature type="domain" description="Mechanosensitive ion channel MscS C-terminal" evidence="10">
    <location>
        <begin position="166"/>
        <end position="244"/>
    </location>
</feature>
<dbReference type="Gene3D" id="3.30.70.100">
    <property type="match status" value="1"/>
</dbReference>